<dbReference type="EMBL" id="PEDL01000006">
    <property type="protein sequence ID" value="PHV70888.1"/>
    <property type="molecule type" value="Genomic_DNA"/>
</dbReference>
<name>A0AC61DDK3_9FIRM</name>
<comment type="caution">
    <text evidence="1">The sequence shown here is derived from an EMBL/GenBank/DDBJ whole genome shotgun (WGS) entry which is preliminary data.</text>
</comment>
<dbReference type="Proteomes" id="UP000224460">
    <property type="component" value="Unassembled WGS sequence"/>
</dbReference>
<proteinExistence type="predicted"/>
<organism evidence="1 2">
    <name type="scientific">Sporanaerobium hydrogeniformans</name>
    <dbReference type="NCBI Taxonomy" id="3072179"/>
    <lineage>
        <taxon>Bacteria</taxon>
        <taxon>Bacillati</taxon>
        <taxon>Bacillota</taxon>
        <taxon>Clostridia</taxon>
        <taxon>Lachnospirales</taxon>
        <taxon>Lachnospiraceae</taxon>
        <taxon>Sporanaerobium</taxon>
    </lineage>
</organism>
<protein>
    <submittedName>
        <fullName evidence="1">Aminotransferase DegT</fullName>
    </submittedName>
</protein>
<evidence type="ECO:0000313" key="1">
    <source>
        <dbReference type="EMBL" id="PHV70888.1"/>
    </source>
</evidence>
<keyword evidence="2" id="KW-1185">Reference proteome</keyword>
<accession>A0AC61DDK3</accession>
<evidence type="ECO:0000313" key="2">
    <source>
        <dbReference type="Proteomes" id="UP000224460"/>
    </source>
</evidence>
<reference evidence="1" key="1">
    <citation type="submission" date="2017-10" db="EMBL/GenBank/DDBJ databases">
        <title>Genome sequence of cellulolytic Lachnospiraceae bacterium XHS1971 isolated from hotspring sediment.</title>
        <authorList>
            <person name="Vasudevan G."/>
            <person name="Joshi A.J."/>
            <person name="Hivarkar S."/>
            <person name="Lanjekar V.B."/>
            <person name="Dhakephalkar P.K."/>
            <person name="Dagar S."/>
        </authorList>
    </citation>
    <scope>NUCLEOTIDE SEQUENCE</scope>
    <source>
        <strain evidence="1">XHS1971</strain>
    </source>
</reference>
<sequence length="382" mass="43601">MGIQLFTPTFHIEECLKEIEKCLEKGWTGIGFKTFEFEEAWKAYTGLCNAHFLNSATAGLHLAVKIFKMLEGWQEGDEIISTPLTFVSTNHAIAYEKLKVVFADVDEYLCLDPKSVESHITSRTKAIMFVGLGGSTGQYEGMVKLCKKYHLKLILDAAHMAGTKLNGEIPGKEADAVVYSFQAVKNLPTADSGMICFKEKEADTLCRKLSWLGIDKDTYMRDQGNYKWHYEVEYLGYKYHGNSIMAAIGLVQLKYLEEDNTYRRLLAKWYDEELAKCIGIQKISIPQQCLSSQHLYMLLVPERDALLQVLNKREIYPGVHYRDNTEYSLYAYAKGSCPKAKYYSDHLISLPLHLRLTKEDIKGICEEVKRHMEALKGVEDHV</sequence>
<gene>
    <name evidence="1" type="ORF">CS063_07640</name>
</gene>
<keyword evidence="1" id="KW-0808">Transferase</keyword>
<keyword evidence="1" id="KW-0032">Aminotransferase</keyword>